<dbReference type="AlphaFoldDB" id="A0A0R0CCH7"/>
<evidence type="ECO:0000313" key="1">
    <source>
        <dbReference type="EMBL" id="KRG67357.1"/>
    </source>
</evidence>
<dbReference type="PATRIC" id="fig|344882.3.peg.1857"/>
<name>A0A0R0CCH7_9GAMM</name>
<keyword evidence="2" id="KW-1185">Reference proteome</keyword>
<organism evidence="1 2">
    <name type="scientific">Pseudoxanthomonas dokdonensis</name>
    <dbReference type="NCBI Taxonomy" id="344882"/>
    <lineage>
        <taxon>Bacteria</taxon>
        <taxon>Pseudomonadati</taxon>
        <taxon>Pseudomonadota</taxon>
        <taxon>Gammaproteobacteria</taxon>
        <taxon>Lysobacterales</taxon>
        <taxon>Lysobacteraceae</taxon>
        <taxon>Pseudoxanthomonas</taxon>
    </lineage>
</organism>
<accession>A0A0R0CCH7</accession>
<dbReference type="Proteomes" id="UP000052052">
    <property type="component" value="Unassembled WGS sequence"/>
</dbReference>
<comment type="caution">
    <text evidence="1">The sequence shown here is derived from an EMBL/GenBank/DDBJ whole genome shotgun (WGS) entry which is preliminary data.</text>
</comment>
<dbReference type="EMBL" id="LDJL01000023">
    <property type="protein sequence ID" value="KRG67357.1"/>
    <property type="molecule type" value="Genomic_DNA"/>
</dbReference>
<dbReference type="STRING" id="344882.ABB29_15615"/>
<protein>
    <submittedName>
        <fullName evidence="1">Uncharacterized protein</fullName>
    </submittedName>
</protein>
<dbReference type="RefSeq" id="WP_057660765.1">
    <property type="nucleotide sequence ID" value="NZ_LDJL01000023.1"/>
</dbReference>
<proteinExistence type="predicted"/>
<reference evidence="1 2" key="1">
    <citation type="submission" date="2015-05" db="EMBL/GenBank/DDBJ databases">
        <title>Genome sequencing and analysis of members of genus Stenotrophomonas.</title>
        <authorList>
            <person name="Patil P.P."/>
            <person name="Midha S."/>
            <person name="Patil P.B."/>
        </authorList>
    </citation>
    <scope>NUCLEOTIDE SEQUENCE [LARGE SCALE GENOMIC DNA]</scope>
    <source>
        <strain evidence="1 2">DSM 21858</strain>
    </source>
</reference>
<gene>
    <name evidence="1" type="ORF">ABB29_15615</name>
</gene>
<evidence type="ECO:0000313" key="2">
    <source>
        <dbReference type="Proteomes" id="UP000052052"/>
    </source>
</evidence>
<sequence length="140" mass="14794">MSPPIHGAPDHGAPLPLDRQARGLHQQALQSLSPQVLAQLRAARTQAQRASVHASPAWQRRWLPAAATALSLALASVIGLHYFGSEPAPTPSTPVAVSSEAVEASLSAATEYRDTSAVLDENPDLYLWLASTDVPSLAME</sequence>